<dbReference type="WBParaSite" id="TASK_0000711201-mRNA-1">
    <property type="protein sequence ID" value="TASK_0000711201-mRNA-1"/>
    <property type="gene ID" value="TASK_0000711201"/>
</dbReference>
<dbReference type="Pfam" id="PF00149">
    <property type="entry name" value="Metallophos"/>
    <property type="match status" value="1"/>
</dbReference>
<feature type="transmembrane region" description="Helical" evidence="1">
    <location>
        <begin position="573"/>
        <end position="592"/>
    </location>
</feature>
<dbReference type="AlphaFoldDB" id="A0A158R9E1"/>
<feature type="domain" description="Calcineurin-like phosphoesterase" evidence="2">
    <location>
        <begin position="60"/>
        <end position="170"/>
    </location>
</feature>
<dbReference type="Gene3D" id="3.60.21.10">
    <property type="match status" value="1"/>
</dbReference>
<dbReference type="InterPro" id="IPR029052">
    <property type="entry name" value="Metallo-depent_PP-like"/>
</dbReference>
<evidence type="ECO:0000313" key="6">
    <source>
        <dbReference type="Proteomes" id="UP000282613"/>
    </source>
</evidence>
<evidence type="ECO:0000313" key="7">
    <source>
        <dbReference type="WBParaSite" id="TASK_0000711201-mRNA-1"/>
    </source>
</evidence>
<keyword evidence="1" id="KW-0472">Membrane</keyword>
<dbReference type="GO" id="GO:0016787">
    <property type="term" value="F:hydrolase activity"/>
    <property type="evidence" value="ECO:0007669"/>
    <property type="project" value="InterPro"/>
</dbReference>
<feature type="transmembrane region" description="Helical" evidence="1">
    <location>
        <begin position="525"/>
        <end position="548"/>
    </location>
</feature>
<evidence type="ECO:0000256" key="1">
    <source>
        <dbReference type="SAM" id="Phobius"/>
    </source>
</evidence>
<feature type="domain" description="TMEM62 Ig-like" evidence="3">
    <location>
        <begin position="318"/>
        <end position="438"/>
    </location>
</feature>
<evidence type="ECO:0000313" key="5">
    <source>
        <dbReference type="EMBL" id="VDK37886.1"/>
    </source>
</evidence>
<accession>A0A158R9E1</accession>
<dbReference type="InterPro" id="IPR004843">
    <property type="entry name" value="Calcineurin-like_PHP"/>
</dbReference>
<dbReference type="Proteomes" id="UP000282613">
    <property type="component" value="Unassembled WGS sequence"/>
</dbReference>
<feature type="domain" description="TMEM62 C-terminal" evidence="4">
    <location>
        <begin position="467"/>
        <end position="607"/>
    </location>
</feature>
<feature type="transmembrane region" description="Helical" evidence="1">
    <location>
        <begin position="461"/>
        <end position="480"/>
    </location>
</feature>
<dbReference type="EMBL" id="UYRS01018575">
    <property type="protein sequence ID" value="VDK37886.1"/>
    <property type="molecule type" value="Genomic_DNA"/>
</dbReference>
<sequence length="689" mass="78142">MTKTFACFIISVILLAFLIHAAFYFADFRRSSQIQALKFPPRNETDLIFPDNSTDRLFWFIQLSDLHLSQFHDKGRTLDFSRLCSVHFSVIVPDIVIVSGDITDAKFPNMRGSGQFEMEWAAYDRTVRKFCASERTIWLDMRGNHDNFNVPSVLHPKNYFRQYSADGLNFTQSYMITHRKPFGNYSFIALDACPSPGIKRPLNFFGLITPELAKSLRSFSARVYGSNQTFWFSHYPTSTIISPGFDLRGLIGKTAYCYLCGHLHSLMNVVPKMYTVQPQGFLELELADWRDGRFFRIVAVDNDLVSFVDVRANGNEAEEWPILLITNPKDAAFLLPNKEPTSRILRSTHIRILAWSKYPITRVSVTVNGEYLGDAKPVGLHKVSGAANSPLFVLPWDPAALVKRGPPVGTSAHSIKVVCQDAHNNVRTVQQPFTLDGTTRWDFGGFQSFILLANQTSNLKIAFYLIWSVPFFALIIARLFGRTPFCESSQTSFFIRPFSFSSNDGRVCDDFCQLEGLREVANCNVVFTGLICYLIYILFGPIFMGYLLDDSFGCVFTFGIFVYNTFVPESTTYLVEIIQQLLFTYPLLLLLIQRMRTPRESYRPGCLFRCCSSRKHCDLPLMCLLTALQMAFVVLVVLLPYGWTAFCLSPGRLWLLGLAWPLFIYTGSRGHHTGTPSIRTSLVVDGSSD</sequence>
<keyword evidence="1" id="KW-0812">Transmembrane</keyword>
<feature type="transmembrane region" description="Helical" evidence="1">
    <location>
        <begin position="619"/>
        <end position="639"/>
    </location>
</feature>
<dbReference type="PANTHER" id="PTHR14795:SF0">
    <property type="entry name" value="TRANSMEMBRANE PROTEIN 62"/>
    <property type="match status" value="1"/>
</dbReference>
<dbReference type="Pfam" id="PF24394">
    <property type="entry name" value="TMEM62_C"/>
    <property type="match status" value="1"/>
</dbReference>
<evidence type="ECO:0000259" key="4">
    <source>
        <dbReference type="Pfam" id="PF24394"/>
    </source>
</evidence>
<dbReference type="STRING" id="60517.A0A158R9E1"/>
<protein>
    <submittedName>
        <fullName evidence="7">Metallophos domain-containing protein</fullName>
    </submittedName>
</protein>
<dbReference type="InterPro" id="IPR056229">
    <property type="entry name" value="Ig_TMM62"/>
</dbReference>
<reference evidence="7" key="1">
    <citation type="submission" date="2016-04" db="UniProtKB">
        <authorList>
            <consortium name="WormBaseParasite"/>
        </authorList>
    </citation>
    <scope>IDENTIFICATION</scope>
</reference>
<dbReference type="SUPFAM" id="SSF56300">
    <property type="entry name" value="Metallo-dependent phosphatases"/>
    <property type="match status" value="1"/>
</dbReference>
<dbReference type="Pfam" id="PF24384">
    <property type="entry name" value="Ig_TMM62"/>
    <property type="match status" value="1"/>
</dbReference>
<name>A0A158R9E1_TAEAS</name>
<keyword evidence="6" id="KW-1185">Reference proteome</keyword>
<evidence type="ECO:0000259" key="3">
    <source>
        <dbReference type="Pfam" id="PF24384"/>
    </source>
</evidence>
<dbReference type="InterPro" id="IPR056230">
    <property type="entry name" value="TMEM62_C"/>
</dbReference>
<dbReference type="PANTHER" id="PTHR14795">
    <property type="entry name" value="HELICASE RELATED"/>
    <property type="match status" value="1"/>
</dbReference>
<organism evidence="7">
    <name type="scientific">Taenia asiatica</name>
    <name type="common">Asian tapeworm</name>
    <dbReference type="NCBI Taxonomy" id="60517"/>
    <lineage>
        <taxon>Eukaryota</taxon>
        <taxon>Metazoa</taxon>
        <taxon>Spiralia</taxon>
        <taxon>Lophotrochozoa</taxon>
        <taxon>Platyhelminthes</taxon>
        <taxon>Cestoda</taxon>
        <taxon>Eucestoda</taxon>
        <taxon>Cyclophyllidea</taxon>
        <taxon>Taeniidae</taxon>
        <taxon>Taenia</taxon>
    </lineage>
</organism>
<dbReference type="OrthoDB" id="27234at2759"/>
<reference evidence="5 6" key="2">
    <citation type="submission" date="2018-11" db="EMBL/GenBank/DDBJ databases">
        <authorList>
            <consortium name="Pathogen Informatics"/>
        </authorList>
    </citation>
    <scope>NUCLEOTIDE SEQUENCE [LARGE SCALE GENOMIC DNA]</scope>
</reference>
<proteinExistence type="predicted"/>
<gene>
    <name evidence="5" type="ORF">TASK_LOCUS7113</name>
</gene>
<evidence type="ECO:0000259" key="2">
    <source>
        <dbReference type="Pfam" id="PF00149"/>
    </source>
</evidence>
<keyword evidence="1" id="KW-1133">Transmembrane helix</keyword>